<organism evidence="2 3">
    <name type="scientific">Helianthus annuus</name>
    <name type="common">Common sunflower</name>
    <dbReference type="NCBI Taxonomy" id="4232"/>
    <lineage>
        <taxon>Eukaryota</taxon>
        <taxon>Viridiplantae</taxon>
        <taxon>Streptophyta</taxon>
        <taxon>Embryophyta</taxon>
        <taxon>Tracheophyta</taxon>
        <taxon>Spermatophyta</taxon>
        <taxon>Magnoliopsida</taxon>
        <taxon>eudicotyledons</taxon>
        <taxon>Gunneridae</taxon>
        <taxon>Pentapetalae</taxon>
        <taxon>asterids</taxon>
        <taxon>campanulids</taxon>
        <taxon>Asterales</taxon>
        <taxon>Asteraceae</taxon>
        <taxon>Asteroideae</taxon>
        <taxon>Heliantheae alliance</taxon>
        <taxon>Heliantheae</taxon>
        <taxon>Helianthus</taxon>
    </lineage>
</organism>
<feature type="region of interest" description="Disordered" evidence="1">
    <location>
        <begin position="1"/>
        <end position="48"/>
    </location>
</feature>
<dbReference type="EMBL" id="MNCJ02000332">
    <property type="protein sequence ID" value="KAF5756922.1"/>
    <property type="molecule type" value="Genomic_DNA"/>
</dbReference>
<evidence type="ECO:0000256" key="1">
    <source>
        <dbReference type="SAM" id="MobiDB-lite"/>
    </source>
</evidence>
<gene>
    <name evidence="2" type="ORF">HanXRQr2_Chr17g0820621</name>
</gene>
<dbReference type="Proteomes" id="UP000215914">
    <property type="component" value="Unassembled WGS sequence"/>
</dbReference>
<dbReference type="Gramene" id="mRNA:HanXRQr2_Chr17g0820621">
    <property type="protein sequence ID" value="CDS:HanXRQr2_Chr17g0820621.1"/>
    <property type="gene ID" value="HanXRQr2_Chr17g0820621"/>
</dbReference>
<proteinExistence type="predicted"/>
<evidence type="ECO:0000313" key="2">
    <source>
        <dbReference type="EMBL" id="KAF5756922.1"/>
    </source>
</evidence>
<name>A0A9K3DJW7_HELAN</name>
<comment type="caution">
    <text evidence="2">The sequence shown here is derived from an EMBL/GenBank/DDBJ whole genome shotgun (WGS) entry which is preliminary data.</text>
</comment>
<protein>
    <submittedName>
        <fullName evidence="2">Uncharacterized protein</fullName>
    </submittedName>
</protein>
<keyword evidence="3" id="KW-1185">Reference proteome</keyword>
<accession>A0A9K3DJW7</accession>
<sequence length="91" mass="10809">MHHYSGPEAGQAGPYHEPVYNPVSESGQARPYTRMTPFDQALEDEDTETKSWRLLERKDNAEHLIQRQHRKHLFQTDQQRKQQCFCLPSWN</sequence>
<reference evidence="2" key="1">
    <citation type="journal article" date="2017" name="Nature">
        <title>The sunflower genome provides insights into oil metabolism, flowering and Asterid evolution.</title>
        <authorList>
            <person name="Badouin H."/>
            <person name="Gouzy J."/>
            <person name="Grassa C.J."/>
            <person name="Murat F."/>
            <person name="Staton S.E."/>
            <person name="Cottret L."/>
            <person name="Lelandais-Briere C."/>
            <person name="Owens G.L."/>
            <person name="Carrere S."/>
            <person name="Mayjonade B."/>
            <person name="Legrand L."/>
            <person name="Gill N."/>
            <person name="Kane N.C."/>
            <person name="Bowers J.E."/>
            <person name="Hubner S."/>
            <person name="Bellec A."/>
            <person name="Berard A."/>
            <person name="Berges H."/>
            <person name="Blanchet N."/>
            <person name="Boniface M.C."/>
            <person name="Brunel D."/>
            <person name="Catrice O."/>
            <person name="Chaidir N."/>
            <person name="Claudel C."/>
            <person name="Donnadieu C."/>
            <person name="Faraut T."/>
            <person name="Fievet G."/>
            <person name="Helmstetter N."/>
            <person name="King M."/>
            <person name="Knapp S.J."/>
            <person name="Lai Z."/>
            <person name="Le Paslier M.C."/>
            <person name="Lippi Y."/>
            <person name="Lorenzon L."/>
            <person name="Mandel J.R."/>
            <person name="Marage G."/>
            <person name="Marchand G."/>
            <person name="Marquand E."/>
            <person name="Bret-Mestries E."/>
            <person name="Morien E."/>
            <person name="Nambeesan S."/>
            <person name="Nguyen T."/>
            <person name="Pegot-Espagnet P."/>
            <person name="Pouilly N."/>
            <person name="Raftis F."/>
            <person name="Sallet E."/>
            <person name="Schiex T."/>
            <person name="Thomas J."/>
            <person name="Vandecasteele C."/>
            <person name="Vares D."/>
            <person name="Vear F."/>
            <person name="Vautrin S."/>
            <person name="Crespi M."/>
            <person name="Mangin B."/>
            <person name="Burke J.M."/>
            <person name="Salse J."/>
            <person name="Munos S."/>
            <person name="Vincourt P."/>
            <person name="Rieseberg L.H."/>
            <person name="Langlade N.B."/>
        </authorList>
    </citation>
    <scope>NUCLEOTIDE SEQUENCE</scope>
    <source>
        <tissue evidence="2">Leaves</tissue>
    </source>
</reference>
<reference evidence="2" key="2">
    <citation type="submission" date="2020-06" db="EMBL/GenBank/DDBJ databases">
        <title>Helianthus annuus Genome sequencing and assembly Release 2.</title>
        <authorList>
            <person name="Gouzy J."/>
            <person name="Langlade N."/>
            <person name="Munos S."/>
        </authorList>
    </citation>
    <scope>NUCLEOTIDE SEQUENCE</scope>
    <source>
        <tissue evidence="2">Leaves</tissue>
    </source>
</reference>
<evidence type="ECO:0000313" key="3">
    <source>
        <dbReference type="Proteomes" id="UP000215914"/>
    </source>
</evidence>
<dbReference type="AlphaFoldDB" id="A0A9K3DJW7"/>